<reference evidence="2" key="1">
    <citation type="submission" date="2023-11" db="EMBL/GenBank/DDBJ databases">
        <title>The genome sequences of three competitors of mushroom-forming fungi.</title>
        <authorList>
            <person name="Beijen E."/>
            <person name="Ohm R.A."/>
        </authorList>
    </citation>
    <scope>NUCLEOTIDE SEQUENCE</scope>
    <source>
        <strain evidence="2">CBS 100526</strain>
    </source>
</reference>
<dbReference type="PANTHER" id="PTHR47197:SF3">
    <property type="entry name" value="DIHYDRO-HEME D1 DEHYDROGENASE"/>
    <property type="match status" value="1"/>
</dbReference>
<evidence type="ECO:0000256" key="1">
    <source>
        <dbReference type="SAM" id="SignalP"/>
    </source>
</evidence>
<feature type="signal peptide" evidence="1">
    <location>
        <begin position="1"/>
        <end position="25"/>
    </location>
</feature>
<dbReference type="SUPFAM" id="SSF50974">
    <property type="entry name" value="Nitrous oxide reductase, N-terminal domain"/>
    <property type="match status" value="1"/>
</dbReference>
<dbReference type="Proteomes" id="UP001273209">
    <property type="component" value="Unassembled WGS sequence"/>
</dbReference>
<dbReference type="InterPro" id="IPR011045">
    <property type="entry name" value="N2O_reductase_N"/>
</dbReference>
<keyword evidence="3" id="KW-1185">Reference proteome</keyword>
<dbReference type="GeneID" id="87919829"/>
<dbReference type="PANTHER" id="PTHR47197">
    <property type="entry name" value="PROTEIN NIRF"/>
    <property type="match status" value="1"/>
</dbReference>
<sequence>MKTKILSPRLLTLLALGFGARFTSAWDQAPALAGKGAPISESDRLYTGDQSSNTITVIKPATGEVLGTISLGDGRLGNELNPQYVKSVNSHGLGFSPNGKLIVSLAVTSNTVTVIRTEDNSIVSQTSVDRNAHEAFFESDNRHVWVGTRGVDRVDIVDGLKGGVVGHVESYGGPSKVVFSPDGKRAYANHVRSPSLSVIDVAKRRVIANITGLGDVFSSDMMISPDGKRLWTAHKMVGKVSVIDLVSRKVVGVLDTGDETNHPNFAVLNGTTHAFVTVASLNETRMYSQPRSDRMPVYLGAIPASGVEPHGLWPSADNTHLYVVNEHSDTVDFIDLTVFPPKVVKTINVGQEGQAIIYVSGAVSSASNGTHNLGNQGLFNKPALNKILTESQPQASGKVSPSCLVTVRPEIGLDMFQVIGRNLAFNTTYTVSATLGDRMIPLVDFNATAPMGDGCGTAPQVLAFFKFIGVYEMDDLVMTSKSNAA</sequence>
<dbReference type="InterPro" id="IPR051200">
    <property type="entry name" value="Host-pathogen_enzymatic-act"/>
</dbReference>
<protein>
    <recommendedName>
        <fullName evidence="4">40-residue YVTN family beta-propeller repeat-containing protein</fullName>
    </recommendedName>
</protein>
<dbReference type="EMBL" id="JAWRVG010000019">
    <property type="protein sequence ID" value="KAK4073132.1"/>
    <property type="molecule type" value="Genomic_DNA"/>
</dbReference>
<keyword evidence="1" id="KW-0732">Signal</keyword>
<name>A0AAE1ID12_9HYPO</name>
<dbReference type="InterPro" id="IPR015943">
    <property type="entry name" value="WD40/YVTN_repeat-like_dom_sf"/>
</dbReference>
<dbReference type="AlphaFoldDB" id="A0AAE1ID12"/>
<dbReference type="Gene3D" id="2.130.10.10">
    <property type="entry name" value="YVTN repeat-like/Quinoprotein amine dehydrogenase"/>
    <property type="match status" value="2"/>
</dbReference>
<dbReference type="RefSeq" id="XP_062755533.1">
    <property type="nucleotide sequence ID" value="XM_062899924.1"/>
</dbReference>
<organism evidence="2 3">
    <name type="scientific">Trichoderma aggressivum f. europaeum</name>
    <dbReference type="NCBI Taxonomy" id="173218"/>
    <lineage>
        <taxon>Eukaryota</taxon>
        <taxon>Fungi</taxon>
        <taxon>Dikarya</taxon>
        <taxon>Ascomycota</taxon>
        <taxon>Pezizomycotina</taxon>
        <taxon>Sordariomycetes</taxon>
        <taxon>Hypocreomycetidae</taxon>
        <taxon>Hypocreales</taxon>
        <taxon>Hypocreaceae</taxon>
        <taxon>Trichoderma</taxon>
    </lineage>
</organism>
<accession>A0AAE1ID12</accession>
<evidence type="ECO:0000313" key="2">
    <source>
        <dbReference type="EMBL" id="KAK4073132.1"/>
    </source>
</evidence>
<evidence type="ECO:0000313" key="3">
    <source>
        <dbReference type="Proteomes" id="UP001273209"/>
    </source>
</evidence>
<proteinExistence type="predicted"/>
<comment type="caution">
    <text evidence="2">The sequence shown here is derived from an EMBL/GenBank/DDBJ whole genome shotgun (WGS) entry which is preliminary data.</text>
</comment>
<gene>
    <name evidence="2" type="ORF">Triagg1_5412</name>
</gene>
<evidence type="ECO:0008006" key="4">
    <source>
        <dbReference type="Google" id="ProtNLM"/>
    </source>
</evidence>
<feature type="chain" id="PRO_5042109389" description="40-residue YVTN family beta-propeller repeat-containing protein" evidence="1">
    <location>
        <begin position="26"/>
        <end position="485"/>
    </location>
</feature>